<dbReference type="Proteomes" id="UP000671908">
    <property type="component" value="Chromosome"/>
</dbReference>
<dbReference type="AlphaFoldDB" id="A0A975F4A9"/>
<reference evidence="2 3" key="1">
    <citation type="journal article" date="2021" name="Microbiol. Resour. Announc.">
        <title>Complete Genome Sequences of Three Human Oral Treponema parvum Isolates.</title>
        <authorList>
            <person name="Zeng H."/>
            <person name="Watt R.M."/>
        </authorList>
    </citation>
    <scope>NUCLEOTIDE SEQUENCE [LARGE SCALE GENOMIC DNA]</scope>
    <source>
        <strain evidence="2 3">ATCC 700770</strain>
    </source>
</reference>
<sequence>MKCFSFLIAAFFGVLSYVVLSLTVGQNGLWSEKQLNEQKRLLSLHTAGIQKINDELTLEYTALQKDPDVIAAYAKKLGYVGENEKLVKITGLHAAPVTLYNTGTVLKRQPVLYISEWVCKAFALTVFFIALSILFLTDYSRKLDTRHGNNGKKIRGIPIYDLPQV</sequence>
<organism evidence="2 3">
    <name type="scientific">Treponema parvum</name>
    <dbReference type="NCBI Taxonomy" id="138851"/>
    <lineage>
        <taxon>Bacteria</taxon>
        <taxon>Pseudomonadati</taxon>
        <taxon>Spirochaetota</taxon>
        <taxon>Spirochaetia</taxon>
        <taxon>Spirochaetales</taxon>
        <taxon>Treponemataceae</taxon>
        <taxon>Treponema</taxon>
    </lineage>
</organism>
<proteinExistence type="predicted"/>
<keyword evidence="1" id="KW-1133">Transmembrane helix</keyword>
<dbReference type="InterPro" id="IPR007060">
    <property type="entry name" value="FtsL/DivIC"/>
</dbReference>
<keyword evidence="1" id="KW-0812">Transmembrane</keyword>
<evidence type="ECO:0000313" key="2">
    <source>
        <dbReference type="EMBL" id="QTQ14117.1"/>
    </source>
</evidence>
<keyword evidence="3" id="KW-1185">Reference proteome</keyword>
<gene>
    <name evidence="2" type="ORF">HRQ91_06405</name>
</gene>
<feature type="transmembrane region" description="Helical" evidence="1">
    <location>
        <begin position="114"/>
        <end position="136"/>
    </location>
</feature>
<dbReference type="KEGG" id="tpav:HRQ91_06405"/>
<keyword evidence="1" id="KW-0472">Membrane</keyword>
<dbReference type="RefSeq" id="WP_210118802.1">
    <property type="nucleotide sequence ID" value="NZ_CP054142.1"/>
</dbReference>
<name>A0A975F4A9_9SPIR</name>
<evidence type="ECO:0000313" key="3">
    <source>
        <dbReference type="Proteomes" id="UP000671908"/>
    </source>
</evidence>
<evidence type="ECO:0000256" key="1">
    <source>
        <dbReference type="SAM" id="Phobius"/>
    </source>
</evidence>
<dbReference type="EMBL" id="CP054142">
    <property type="protein sequence ID" value="QTQ14117.1"/>
    <property type="molecule type" value="Genomic_DNA"/>
</dbReference>
<accession>A0A975F4A9</accession>
<dbReference type="Pfam" id="PF04977">
    <property type="entry name" value="DivIC"/>
    <property type="match status" value="1"/>
</dbReference>
<protein>
    <submittedName>
        <fullName evidence="2">Septum formation initiator family protein</fullName>
    </submittedName>
</protein>